<dbReference type="PRINTS" id="PR00679">
    <property type="entry name" value="PROHIBITIN"/>
</dbReference>
<feature type="transmembrane region" description="Helical" evidence="1">
    <location>
        <begin position="36"/>
        <end position="56"/>
    </location>
</feature>
<dbReference type="InterPro" id="IPR000163">
    <property type="entry name" value="Prohibitin"/>
</dbReference>
<dbReference type="Gene3D" id="3.30.479.30">
    <property type="entry name" value="Band 7 domain"/>
    <property type="match status" value="1"/>
</dbReference>
<protein>
    <recommendedName>
        <fullName evidence="2">Band 7 domain-containing protein</fullName>
    </recommendedName>
</protein>
<dbReference type="SMART" id="SM00244">
    <property type="entry name" value="PHB"/>
    <property type="match status" value="1"/>
</dbReference>
<keyword evidence="1" id="KW-0812">Transmembrane</keyword>
<gene>
    <name evidence="3" type="ORF">LCGC14_2176890</name>
</gene>
<dbReference type="InterPro" id="IPR036013">
    <property type="entry name" value="Band_7/SPFH_dom_sf"/>
</dbReference>
<evidence type="ECO:0000259" key="2">
    <source>
        <dbReference type="SMART" id="SM00244"/>
    </source>
</evidence>
<feature type="domain" description="Band 7" evidence="2">
    <location>
        <begin position="51"/>
        <end position="212"/>
    </location>
</feature>
<dbReference type="Pfam" id="PF01145">
    <property type="entry name" value="Band_7"/>
    <property type="match status" value="1"/>
</dbReference>
<accession>A0A0F9GJC0</accession>
<dbReference type="InterPro" id="IPR001107">
    <property type="entry name" value="Band_7"/>
</dbReference>
<feature type="non-terminal residue" evidence="3">
    <location>
        <position position="1"/>
    </location>
</feature>
<proteinExistence type="predicted"/>
<keyword evidence="1" id="KW-0472">Membrane</keyword>
<reference evidence="3" key="1">
    <citation type="journal article" date="2015" name="Nature">
        <title>Complex archaea that bridge the gap between prokaryotes and eukaryotes.</title>
        <authorList>
            <person name="Spang A."/>
            <person name="Saw J.H."/>
            <person name="Jorgensen S.L."/>
            <person name="Zaremba-Niedzwiedzka K."/>
            <person name="Martijn J."/>
            <person name="Lind A.E."/>
            <person name="van Eijk R."/>
            <person name="Schleper C."/>
            <person name="Guy L."/>
            <person name="Ettema T.J."/>
        </authorList>
    </citation>
    <scope>NUCLEOTIDE SEQUENCE</scope>
</reference>
<dbReference type="EMBL" id="LAZR01028231">
    <property type="protein sequence ID" value="KKL63262.1"/>
    <property type="molecule type" value="Genomic_DNA"/>
</dbReference>
<evidence type="ECO:0000256" key="1">
    <source>
        <dbReference type="SAM" id="Phobius"/>
    </source>
</evidence>
<dbReference type="AlphaFoldDB" id="A0A0F9GJC0"/>
<sequence length="358" mass="38080">ILFIIFGSFKKTGPAWFEDAEGGGDKLAISFRPTGLLVGILFLVASIGVALATGQVPAGERGVVLKFGAVTDKTLGEGIYLVAPFVNSVERMSVQTVKQEEPASAASKDLQTVQTTVALNFHLNPERVNDVYQTLRRDYVSRIIQPAIQESVKAVTATFDAEELITKRPQVKSEIEEVLSSRLAINGISLDTLSLTNFEFSGAFAASIEAKQVAAQDAIRAENLLIQIRVEAEQNEAQAAGDKLAAIERAEGTKQSNILNSEGLKESAILEAEGQAQARVIRANAEAEARVIQAIAEAKAILEVADATADGNALLDATLSKQVIDFSLVENLAPSIRTVVIPSGQDLILSDALLGSNP</sequence>
<keyword evidence="1" id="KW-1133">Transmembrane helix</keyword>
<name>A0A0F9GJC0_9ZZZZ</name>
<dbReference type="PANTHER" id="PTHR23222:SF0">
    <property type="entry name" value="PROHIBITIN 1"/>
    <property type="match status" value="1"/>
</dbReference>
<evidence type="ECO:0000313" key="3">
    <source>
        <dbReference type="EMBL" id="KKL63262.1"/>
    </source>
</evidence>
<dbReference type="PANTHER" id="PTHR23222">
    <property type="entry name" value="PROHIBITIN"/>
    <property type="match status" value="1"/>
</dbReference>
<dbReference type="SUPFAM" id="SSF117892">
    <property type="entry name" value="Band 7/SPFH domain"/>
    <property type="match status" value="1"/>
</dbReference>
<dbReference type="CDD" id="cd03401">
    <property type="entry name" value="SPFH_prohibitin"/>
    <property type="match status" value="1"/>
</dbReference>
<dbReference type="GO" id="GO:0016020">
    <property type="term" value="C:membrane"/>
    <property type="evidence" value="ECO:0007669"/>
    <property type="project" value="InterPro"/>
</dbReference>
<organism evidence="3">
    <name type="scientific">marine sediment metagenome</name>
    <dbReference type="NCBI Taxonomy" id="412755"/>
    <lineage>
        <taxon>unclassified sequences</taxon>
        <taxon>metagenomes</taxon>
        <taxon>ecological metagenomes</taxon>
    </lineage>
</organism>
<comment type="caution">
    <text evidence="3">The sequence shown here is derived from an EMBL/GenBank/DDBJ whole genome shotgun (WGS) entry which is preliminary data.</text>
</comment>